<evidence type="ECO:0000256" key="1">
    <source>
        <dbReference type="SAM" id="MobiDB-lite"/>
    </source>
</evidence>
<keyword evidence="2" id="KW-0472">Membrane</keyword>
<dbReference type="EMBL" id="UOEZ01000060">
    <property type="protein sequence ID" value="VAW37716.1"/>
    <property type="molecule type" value="Genomic_DNA"/>
</dbReference>
<keyword evidence="2" id="KW-1133">Transmembrane helix</keyword>
<sequence length="157" mass="17262">MKVKKPFIKAVTSLVLLTFLAGCSTSPNKISATYVSPLQYQNYSCNQISGELLQVSRKVSEVTGQQKKEANKDAVAMGVGLVLFWPALFFLAGGNDKKEELGRLKGEYEALEKIAIQKNCGVAETLQEARAEKEKAKAEQEKAAKANLLDEDEDEDF</sequence>
<feature type="transmembrane region" description="Helical" evidence="2">
    <location>
        <begin position="74"/>
        <end position="93"/>
    </location>
</feature>
<protein>
    <recommendedName>
        <fullName evidence="4">Lipoprotein</fullName>
    </recommendedName>
</protein>
<name>A0A3B0VZJ4_9ZZZZ</name>
<keyword evidence="2" id="KW-0812">Transmembrane</keyword>
<proteinExistence type="predicted"/>
<gene>
    <name evidence="3" type="ORF">MNBD_DELTA02-30</name>
</gene>
<evidence type="ECO:0000313" key="3">
    <source>
        <dbReference type="EMBL" id="VAW37716.1"/>
    </source>
</evidence>
<feature type="compositionally biased region" description="Basic and acidic residues" evidence="1">
    <location>
        <begin position="133"/>
        <end position="144"/>
    </location>
</feature>
<organism evidence="3">
    <name type="scientific">hydrothermal vent metagenome</name>
    <dbReference type="NCBI Taxonomy" id="652676"/>
    <lineage>
        <taxon>unclassified sequences</taxon>
        <taxon>metagenomes</taxon>
        <taxon>ecological metagenomes</taxon>
    </lineage>
</organism>
<evidence type="ECO:0008006" key="4">
    <source>
        <dbReference type="Google" id="ProtNLM"/>
    </source>
</evidence>
<dbReference type="PROSITE" id="PS51257">
    <property type="entry name" value="PROKAR_LIPOPROTEIN"/>
    <property type="match status" value="1"/>
</dbReference>
<feature type="region of interest" description="Disordered" evidence="1">
    <location>
        <begin position="133"/>
        <end position="157"/>
    </location>
</feature>
<accession>A0A3B0VZJ4</accession>
<dbReference type="AlphaFoldDB" id="A0A3B0VZJ4"/>
<evidence type="ECO:0000256" key="2">
    <source>
        <dbReference type="SAM" id="Phobius"/>
    </source>
</evidence>
<reference evidence="3" key="1">
    <citation type="submission" date="2018-06" db="EMBL/GenBank/DDBJ databases">
        <authorList>
            <person name="Zhirakovskaya E."/>
        </authorList>
    </citation>
    <scope>NUCLEOTIDE SEQUENCE</scope>
</reference>